<reference evidence="3" key="1">
    <citation type="journal article" date="2014" name="Int. J. Syst. Evol. Microbiol.">
        <title>Complete genome sequence of Corynebacterium casei LMG S-19264T (=DSM 44701T), isolated from a smear-ripened cheese.</title>
        <authorList>
            <consortium name="US DOE Joint Genome Institute (JGI-PGF)"/>
            <person name="Walter F."/>
            <person name="Albersmeier A."/>
            <person name="Kalinowski J."/>
            <person name="Ruckert C."/>
        </authorList>
    </citation>
    <scope>NUCLEOTIDE SEQUENCE</scope>
    <source>
        <strain evidence="3">CGMCC 4.7201</strain>
    </source>
</reference>
<keyword evidence="2" id="KW-0812">Transmembrane</keyword>
<evidence type="ECO:0008006" key="5">
    <source>
        <dbReference type="Google" id="ProtNLM"/>
    </source>
</evidence>
<dbReference type="SUPFAM" id="SSF52540">
    <property type="entry name" value="P-loop containing nucleoside triphosphate hydrolases"/>
    <property type="match status" value="1"/>
</dbReference>
<keyword evidence="2" id="KW-1133">Transmembrane helix</keyword>
<gene>
    <name evidence="3" type="ORF">GCM10012280_46510</name>
</gene>
<protein>
    <recommendedName>
        <fullName evidence="5">ATP-binding protein</fullName>
    </recommendedName>
</protein>
<comment type="caution">
    <text evidence="3">The sequence shown here is derived from an EMBL/GenBank/DDBJ whole genome shotgun (WGS) entry which is preliminary data.</text>
</comment>
<feature type="transmembrane region" description="Helical" evidence="2">
    <location>
        <begin position="125"/>
        <end position="144"/>
    </location>
</feature>
<proteinExistence type="predicted"/>
<dbReference type="InterPro" id="IPR027417">
    <property type="entry name" value="P-loop_NTPase"/>
</dbReference>
<keyword evidence="2" id="KW-0472">Membrane</keyword>
<evidence type="ECO:0000313" key="4">
    <source>
        <dbReference type="Proteomes" id="UP000641932"/>
    </source>
</evidence>
<name>A0A918E0L8_9ACTN</name>
<keyword evidence="4" id="KW-1185">Reference proteome</keyword>
<dbReference type="AlphaFoldDB" id="A0A918E0L8"/>
<dbReference type="Gene3D" id="3.40.50.300">
    <property type="entry name" value="P-loop containing nucleotide triphosphate hydrolases"/>
    <property type="match status" value="1"/>
</dbReference>
<evidence type="ECO:0000313" key="3">
    <source>
        <dbReference type="EMBL" id="GGO93608.1"/>
    </source>
</evidence>
<dbReference type="EMBL" id="BMMS01000021">
    <property type="protein sequence ID" value="GGO93608.1"/>
    <property type="molecule type" value="Genomic_DNA"/>
</dbReference>
<feature type="region of interest" description="Disordered" evidence="1">
    <location>
        <begin position="166"/>
        <end position="187"/>
    </location>
</feature>
<sequence length="698" mass="75017">MDAGGSHGSRETHASPVPRPAVPPPAGPPPMPGRPPTAHRENDVAAWAHTKRAIPAPGIFGYAHTPRPPYDPNRVSNRQLLRGAVLSLIAAFVVWWVVVVKDVGPVWWIVFKIAPDSLQPTDTSFVFVSNTVYLVTAVLILALFKRSGRWGEIYRRFLKPLGEEMSTASTPVEGDDQQSPPTAWPRLRQAGQYEAAERLDAELRAGRMNDVDYARLTRAWEGIELRPDRTHAFVEAVRRHGAGACAHPSGSRDLPVRTARHDLVTRQVRIGAAPDQEKNPWAHRGAGIALDPGLLGTSLLLVGPPGSGKTRRIIRPVVEAMCLQALSGTACVVAVGSADADLGPNDSFDVVIALGDPESAYDLDLYGGAVDPDEAAACLAEALLPEGEVDSRRAQTALSQVIGPFHAAHGRYPAVSELRELLDGTPTALAMLREALDEAGAHGHQRELDARRRLHGRPDDVGPLLADRVALLTRPAFAGFFDVSGRGRPFSLRALEHPLRVRIALPARAHAEACRIIARLVLAQFAASVAARADRSLFTCLVLDDAAHAVSAQTVRDLQRLRSGNAGVVLGLRTLDDVPESLRTALLGAVGCQMALSGVTTWDGKRFAEAWGTTWVDESAVTRTPDRSGGALRRGLRLARKLVTGEAATTESITVRQVERERWSASELAHSVPPGHAVLSLTTASGEHVPPVLVNLLE</sequence>
<evidence type="ECO:0000256" key="2">
    <source>
        <dbReference type="SAM" id="Phobius"/>
    </source>
</evidence>
<feature type="region of interest" description="Disordered" evidence="1">
    <location>
        <begin position="1"/>
        <end position="39"/>
    </location>
</feature>
<evidence type="ECO:0000256" key="1">
    <source>
        <dbReference type="SAM" id="MobiDB-lite"/>
    </source>
</evidence>
<organism evidence="3 4">
    <name type="scientific">Wenjunlia tyrosinilytica</name>
    <dbReference type="NCBI Taxonomy" id="1544741"/>
    <lineage>
        <taxon>Bacteria</taxon>
        <taxon>Bacillati</taxon>
        <taxon>Actinomycetota</taxon>
        <taxon>Actinomycetes</taxon>
        <taxon>Kitasatosporales</taxon>
        <taxon>Streptomycetaceae</taxon>
        <taxon>Wenjunlia</taxon>
    </lineage>
</organism>
<dbReference type="Proteomes" id="UP000641932">
    <property type="component" value="Unassembled WGS sequence"/>
</dbReference>
<feature type="compositionally biased region" description="Pro residues" evidence="1">
    <location>
        <begin position="17"/>
        <end position="35"/>
    </location>
</feature>
<accession>A0A918E0L8</accession>
<reference evidence="3" key="2">
    <citation type="submission" date="2020-09" db="EMBL/GenBank/DDBJ databases">
        <authorList>
            <person name="Sun Q."/>
            <person name="Zhou Y."/>
        </authorList>
    </citation>
    <scope>NUCLEOTIDE SEQUENCE</scope>
    <source>
        <strain evidence="3">CGMCC 4.7201</strain>
    </source>
</reference>